<keyword evidence="2" id="KW-1185">Reference proteome</keyword>
<accession>A0ABU5VZU3</accession>
<sequence length="102" mass="11980">MQKGDILESKASKYFHRECVPALVSSLILRSKNLGQIDVAYLERDYKKAWVLKIVETKYSRYPSRLQMMRLRGTQDYLSRLLDMGAILEVKFCKKVDQTLDF</sequence>
<dbReference type="RefSeq" id="WP_323579080.1">
    <property type="nucleotide sequence ID" value="NZ_JAYGJQ010000003.1"/>
</dbReference>
<dbReference type="Proteomes" id="UP001302274">
    <property type="component" value="Unassembled WGS sequence"/>
</dbReference>
<gene>
    <name evidence="1" type="ORF">SHI21_20345</name>
</gene>
<proteinExistence type="predicted"/>
<dbReference type="EMBL" id="JAYGJQ010000003">
    <property type="protein sequence ID" value="MEA9358599.1"/>
    <property type="molecule type" value="Genomic_DNA"/>
</dbReference>
<comment type="caution">
    <text evidence="1">The sequence shown here is derived from an EMBL/GenBank/DDBJ whole genome shotgun (WGS) entry which is preliminary data.</text>
</comment>
<evidence type="ECO:0000313" key="2">
    <source>
        <dbReference type="Proteomes" id="UP001302274"/>
    </source>
</evidence>
<protein>
    <submittedName>
        <fullName evidence="1">Uncharacterized protein</fullName>
    </submittedName>
</protein>
<reference evidence="1 2" key="1">
    <citation type="submission" date="2023-11" db="EMBL/GenBank/DDBJ databases">
        <title>A Novel Polar Bacteriovorax (B. antarcticus) Isolated from the Biocrust in Antarctica.</title>
        <authorList>
            <person name="Mun W."/>
            <person name="Choi S.Y."/>
            <person name="Mitchell R.J."/>
        </authorList>
    </citation>
    <scope>NUCLEOTIDE SEQUENCE [LARGE SCALE GENOMIC DNA]</scope>
    <source>
        <strain evidence="1 2">PP10</strain>
    </source>
</reference>
<evidence type="ECO:0000313" key="1">
    <source>
        <dbReference type="EMBL" id="MEA9358599.1"/>
    </source>
</evidence>
<organism evidence="1 2">
    <name type="scientific">Bacteriovorax antarcticus</name>
    <dbReference type="NCBI Taxonomy" id="3088717"/>
    <lineage>
        <taxon>Bacteria</taxon>
        <taxon>Pseudomonadati</taxon>
        <taxon>Bdellovibrionota</taxon>
        <taxon>Bacteriovoracia</taxon>
        <taxon>Bacteriovoracales</taxon>
        <taxon>Bacteriovoracaceae</taxon>
        <taxon>Bacteriovorax</taxon>
    </lineage>
</organism>
<name>A0ABU5VZU3_9BACT</name>